<dbReference type="EMBL" id="JASVDS010000001">
    <property type="protein sequence ID" value="MDL5030593.1"/>
    <property type="molecule type" value="Genomic_DNA"/>
</dbReference>
<dbReference type="Proteomes" id="UP001238603">
    <property type="component" value="Unassembled WGS sequence"/>
</dbReference>
<feature type="signal peptide" evidence="4">
    <location>
        <begin position="1"/>
        <end position="27"/>
    </location>
</feature>
<dbReference type="PANTHER" id="PTHR30023:SF0">
    <property type="entry name" value="PENICILLIN-SENSITIVE CARBOXYPEPTIDASE A"/>
    <property type="match status" value="1"/>
</dbReference>
<dbReference type="GO" id="GO:0009002">
    <property type="term" value="F:serine-type D-Ala-D-Ala carboxypeptidase activity"/>
    <property type="evidence" value="ECO:0007669"/>
    <property type="project" value="UniProtKB-EC"/>
</dbReference>
<dbReference type="InterPro" id="IPR012338">
    <property type="entry name" value="Beta-lactam/transpept-like"/>
</dbReference>
<feature type="chain" id="PRO_5046508926" evidence="4">
    <location>
        <begin position="28"/>
        <end position="527"/>
    </location>
</feature>
<proteinExistence type="inferred from homology"/>
<dbReference type="RefSeq" id="WP_285980726.1">
    <property type="nucleotide sequence ID" value="NZ_JASVDS010000001.1"/>
</dbReference>
<evidence type="ECO:0000313" key="6">
    <source>
        <dbReference type="Proteomes" id="UP001238603"/>
    </source>
</evidence>
<dbReference type="NCBIfam" id="TIGR00666">
    <property type="entry name" value="PBP4"/>
    <property type="match status" value="1"/>
</dbReference>
<protein>
    <submittedName>
        <fullName evidence="5">D-alanyl-D-alanine carboxypeptidase/D-alanyl-D-alanine-endopeptidase</fullName>
        <ecNumber evidence="5">3.4.16.4</ecNumber>
    </submittedName>
</protein>
<evidence type="ECO:0000256" key="4">
    <source>
        <dbReference type="SAM" id="SignalP"/>
    </source>
</evidence>
<comment type="caution">
    <text evidence="5">The sequence shown here is derived from an EMBL/GenBank/DDBJ whole genome shotgun (WGS) entry which is preliminary data.</text>
</comment>
<dbReference type="EC" id="3.4.16.4" evidence="5"/>
<name>A0ABT7LCK0_9BURK</name>
<dbReference type="PANTHER" id="PTHR30023">
    <property type="entry name" value="D-ALANYL-D-ALANINE CARBOXYPEPTIDASE"/>
    <property type="match status" value="1"/>
</dbReference>
<keyword evidence="4" id="KW-0732">Signal</keyword>
<dbReference type="Pfam" id="PF02113">
    <property type="entry name" value="Peptidase_S13"/>
    <property type="match status" value="1"/>
</dbReference>
<sequence length="527" mass="56242">MRRSSLPPASSGRGLALALVLSTTALLATGTPAGAEKTRPTRTAPARTPPALVLDPAETRRPQAPETTLPAPVRQALAEVGIPAESLAVRAFPLDDPASGLVWQAERPMVPGSVIKLLTAAVALDRLGTELRPRTELLADAPLLQGVLDGPLYLRGAGDGDFDTAALWSLLRQLRLSGVQTLAQGVVLDRSLFSPARPDLVTPPFDETPNFAYNVVPDALLLDGGVQQLELRSAGTGALQARLPDWPQVEVDTRAVALAEAPCRHWDVLPLTFRFLPPPAGAPALPPRLILEGRFPVSCEQKPWLQALDRQWVLAFTLRQLWQSLGGELRGEIRDGVTPAAARVLQAHGGRPLAESLRGALKRSDNLQLRLLYQRLGAAASDGANAASTQDRAALATQAWLAQNGLDSAGLVLDNGAGLSRTERISADALARLIRHMVRSPRAPEWLSGLPVAGVDGTLRRRFVGAPAQGRARLKTGTLRDVVSLAGVVQDGRGRTWVLAVMLNDEAAGWAGRPVLDQLVNWLASRR</sequence>
<dbReference type="InterPro" id="IPR000667">
    <property type="entry name" value="Peptidase_S13"/>
</dbReference>
<dbReference type="Gene3D" id="3.40.710.10">
    <property type="entry name" value="DD-peptidase/beta-lactamase superfamily"/>
    <property type="match status" value="1"/>
</dbReference>
<evidence type="ECO:0000256" key="3">
    <source>
        <dbReference type="SAM" id="MobiDB-lite"/>
    </source>
</evidence>
<dbReference type="Gene3D" id="3.50.80.20">
    <property type="entry name" value="D-Ala-D-Ala carboxypeptidase C, peptidase S13"/>
    <property type="match status" value="1"/>
</dbReference>
<accession>A0ABT7LCK0</accession>
<reference evidence="5 6" key="1">
    <citation type="submission" date="2023-06" db="EMBL/GenBank/DDBJ databases">
        <title>Pelomonas sp. APW6 16S ribosomal RNA gene genome sequencing and assembly.</title>
        <authorList>
            <person name="Woo H."/>
        </authorList>
    </citation>
    <scope>NUCLEOTIDE SEQUENCE [LARGE SCALE GENOMIC DNA]</scope>
    <source>
        <strain evidence="5 6">APW6</strain>
    </source>
</reference>
<gene>
    <name evidence="5" type="primary">dacB</name>
    <name evidence="5" type="ORF">QRD43_01630</name>
</gene>
<keyword evidence="6" id="KW-1185">Reference proteome</keyword>
<evidence type="ECO:0000256" key="1">
    <source>
        <dbReference type="ARBA" id="ARBA00006096"/>
    </source>
</evidence>
<feature type="region of interest" description="Disordered" evidence="3">
    <location>
        <begin position="30"/>
        <end position="50"/>
    </location>
</feature>
<evidence type="ECO:0000313" key="5">
    <source>
        <dbReference type="EMBL" id="MDL5030593.1"/>
    </source>
</evidence>
<keyword evidence="5" id="KW-0121">Carboxypeptidase</keyword>
<dbReference type="SUPFAM" id="SSF56601">
    <property type="entry name" value="beta-lactamase/transpeptidase-like"/>
    <property type="match status" value="1"/>
</dbReference>
<keyword evidence="5" id="KW-0645">Protease</keyword>
<keyword evidence="2 5" id="KW-0378">Hydrolase</keyword>
<evidence type="ECO:0000256" key="2">
    <source>
        <dbReference type="ARBA" id="ARBA00022801"/>
    </source>
</evidence>
<organism evidence="5 6">
    <name type="scientific">Roseateles subflavus</name>
    <dbReference type="NCBI Taxonomy" id="3053353"/>
    <lineage>
        <taxon>Bacteria</taxon>
        <taxon>Pseudomonadati</taxon>
        <taxon>Pseudomonadota</taxon>
        <taxon>Betaproteobacteria</taxon>
        <taxon>Burkholderiales</taxon>
        <taxon>Sphaerotilaceae</taxon>
        <taxon>Roseateles</taxon>
    </lineage>
</organism>
<dbReference type="PRINTS" id="PR00922">
    <property type="entry name" value="DADACBPTASE3"/>
</dbReference>
<comment type="similarity">
    <text evidence="1">Belongs to the peptidase S13 family.</text>
</comment>